<dbReference type="InterPro" id="IPR035979">
    <property type="entry name" value="RBD_domain_sf"/>
</dbReference>
<accession>A0AA39WRI4</accession>
<keyword evidence="3" id="KW-1185">Reference proteome</keyword>
<reference evidence="2" key="1">
    <citation type="submission" date="2023-06" db="EMBL/GenBank/DDBJ databases">
        <title>Genome-scale phylogeny and comparative genomics of the fungal order Sordariales.</title>
        <authorList>
            <consortium name="Lawrence Berkeley National Laboratory"/>
            <person name="Hensen N."/>
            <person name="Bonometti L."/>
            <person name="Westerberg I."/>
            <person name="Brannstrom I.O."/>
            <person name="Guillou S."/>
            <person name="Cros-Aarteil S."/>
            <person name="Calhoun S."/>
            <person name="Haridas S."/>
            <person name="Kuo A."/>
            <person name="Mondo S."/>
            <person name="Pangilinan J."/>
            <person name="Riley R."/>
            <person name="Labutti K."/>
            <person name="Andreopoulos B."/>
            <person name="Lipzen A."/>
            <person name="Chen C."/>
            <person name="Yanf M."/>
            <person name="Daum C."/>
            <person name="Ng V."/>
            <person name="Clum A."/>
            <person name="Steindorff A."/>
            <person name="Ohm R."/>
            <person name="Martin F."/>
            <person name="Silar P."/>
            <person name="Natvig D."/>
            <person name="Lalanne C."/>
            <person name="Gautier V."/>
            <person name="Ament-Velasquez S.L."/>
            <person name="Kruys A."/>
            <person name="Hutchinson M.I."/>
            <person name="Powell A.J."/>
            <person name="Barry K."/>
            <person name="Miller A.N."/>
            <person name="Grigoriev I.V."/>
            <person name="Debuchy R."/>
            <person name="Gladieux P."/>
            <person name="Thoren M.H."/>
            <person name="Johannesson H."/>
        </authorList>
    </citation>
    <scope>NUCLEOTIDE SEQUENCE</scope>
    <source>
        <strain evidence="2">CBS 606.72</strain>
    </source>
</reference>
<gene>
    <name evidence="2" type="ORF">B0T14DRAFT_567025</name>
</gene>
<evidence type="ECO:0008006" key="4">
    <source>
        <dbReference type="Google" id="ProtNLM"/>
    </source>
</evidence>
<dbReference type="GO" id="GO:0003676">
    <property type="term" value="F:nucleic acid binding"/>
    <property type="evidence" value="ECO:0007669"/>
    <property type="project" value="InterPro"/>
</dbReference>
<evidence type="ECO:0000313" key="2">
    <source>
        <dbReference type="EMBL" id="KAK0620260.1"/>
    </source>
</evidence>
<organism evidence="2 3">
    <name type="scientific">Immersiella caudata</name>
    <dbReference type="NCBI Taxonomy" id="314043"/>
    <lineage>
        <taxon>Eukaryota</taxon>
        <taxon>Fungi</taxon>
        <taxon>Dikarya</taxon>
        <taxon>Ascomycota</taxon>
        <taxon>Pezizomycotina</taxon>
        <taxon>Sordariomycetes</taxon>
        <taxon>Sordariomycetidae</taxon>
        <taxon>Sordariales</taxon>
        <taxon>Lasiosphaeriaceae</taxon>
        <taxon>Immersiella</taxon>
    </lineage>
</organism>
<protein>
    <recommendedName>
        <fullName evidence="4">RNA-binding protein</fullName>
    </recommendedName>
</protein>
<sequence>MADNAVTSPQPENATLAYYGPVPQRAQPPFMLRSRDVFQNVTIPPGFIVEALTQPYFFVQALIVHRNITYADIGFAQPAHSELAPPRPEPQRSPRRFQPSAMALRRLNGEPQTQPLTTEEQEARRQAGVSSAYRGNLRLRQNYSAAIPDNENCSLFITGLPGDATVHTLLRTLHGSGVGRVYSCHINKPQDDHRPGRRTAAAKLIFFEADSANSLLRLYQNKGFIVEGCYTRVVRNRTRVAATTDHKYVTRILAISGPKGVVEEEVLESFFRQHFEYQMDGAVITWWETSKERCLEWRFGSHRAQANAAYRCLRQSDNFLKVRVTFAPDPLCLKAVGSCVTWNV</sequence>
<dbReference type="Proteomes" id="UP001175000">
    <property type="component" value="Unassembled WGS sequence"/>
</dbReference>
<evidence type="ECO:0000313" key="3">
    <source>
        <dbReference type="Proteomes" id="UP001175000"/>
    </source>
</evidence>
<dbReference type="AlphaFoldDB" id="A0AA39WRI4"/>
<feature type="region of interest" description="Disordered" evidence="1">
    <location>
        <begin position="105"/>
        <end position="129"/>
    </location>
</feature>
<comment type="caution">
    <text evidence="2">The sequence shown here is derived from an EMBL/GenBank/DDBJ whole genome shotgun (WGS) entry which is preliminary data.</text>
</comment>
<evidence type="ECO:0000256" key="1">
    <source>
        <dbReference type="SAM" id="MobiDB-lite"/>
    </source>
</evidence>
<dbReference type="SUPFAM" id="SSF54928">
    <property type="entry name" value="RNA-binding domain, RBD"/>
    <property type="match status" value="1"/>
</dbReference>
<name>A0AA39WRI4_9PEZI</name>
<dbReference type="EMBL" id="JAULSU010000004">
    <property type="protein sequence ID" value="KAK0620260.1"/>
    <property type="molecule type" value="Genomic_DNA"/>
</dbReference>
<proteinExistence type="predicted"/>